<feature type="chain" id="PRO_5039198699" evidence="2">
    <location>
        <begin position="29"/>
        <end position="609"/>
    </location>
</feature>
<dbReference type="Pfam" id="PF08239">
    <property type="entry name" value="SH3_3"/>
    <property type="match status" value="4"/>
</dbReference>
<feature type="compositionally biased region" description="Low complexity" evidence="1">
    <location>
        <begin position="375"/>
        <end position="388"/>
    </location>
</feature>
<name>A0A9D1UTM3_9MICC</name>
<dbReference type="PROSITE" id="PS51781">
    <property type="entry name" value="SH3B"/>
    <property type="match status" value="3"/>
</dbReference>
<feature type="compositionally biased region" description="Basic and acidic residues" evidence="1">
    <location>
        <begin position="550"/>
        <end position="568"/>
    </location>
</feature>
<reference evidence="4" key="2">
    <citation type="submission" date="2021-04" db="EMBL/GenBank/DDBJ databases">
        <authorList>
            <person name="Gilroy R."/>
        </authorList>
    </citation>
    <scope>NUCLEOTIDE SEQUENCE</scope>
    <source>
        <strain evidence="4">ChiHejej3B27-3195</strain>
    </source>
</reference>
<evidence type="ECO:0000259" key="3">
    <source>
        <dbReference type="PROSITE" id="PS51781"/>
    </source>
</evidence>
<dbReference type="EMBL" id="DXGD01000319">
    <property type="protein sequence ID" value="HIX00199.1"/>
    <property type="molecule type" value="Genomic_DNA"/>
</dbReference>
<feature type="region of interest" description="Disordered" evidence="1">
    <location>
        <begin position="548"/>
        <end position="609"/>
    </location>
</feature>
<feature type="non-terminal residue" evidence="4">
    <location>
        <position position="609"/>
    </location>
</feature>
<comment type="caution">
    <text evidence="4">The sequence shown here is derived from an EMBL/GenBank/DDBJ whole genome shotgun (WGS) entry which is preliminary data.</text>
</comment>
<organism evidence="4 5">
    <name type="scientific">Candidatus Nesterenkonia stercoripullorum</name>
    <dbReference type="NCBI Taxonomy" id="2838701"/>
    <lineage>
        <taxon>Bacteria</taxon>
        <taxon>Bacillati</taxon>
        <taxon>Actinomycetota</taxon>
        <taxon>Actinomycetes</taxon>
        <taxon>Micrococcales</taxon>
        <taxon>Micrococcaceae</taxon>
        <taxon>Nesterenkonia</taxon>
    </lineage>
</organism>
<dbReference type="PANTHER" id="PTHR34408:SF1">
    <property type="entry name" value="GLYCOSYL HYDROLASE FAMILY 19 DOMAIN-CONTAINING PROTEIN HI_1415"/>
    <property type="match status" value="1"/>
</dbReference>
<sequence>MSKKLSTAVVGTLAVGLTLPLSTTGAAASPIVPSTAPQAPGVGVDAPSSTLNTGAGVDITSNRNATTFRLPLAAGSYSYTSPYGPRCMPIAGASTYHLGQDLGARDGSPIYSIADGTVVRTFSGNRYNAGYIVVQHRIDGRTFHSAYLHMWNANTHVRTGQNVTAGQTIGLVGNSGPSTAPHLHLEVWDGAWLSGKSLNPTTWLAGRGVSLSGNAHTVLNISNPTSCTYYTSTATQLRASASSSGRILQQLNRGTQVTAIPGEMRSGMVKVRVNGRTGWVAHGHVTPTRPAGVTTPADNGSSSSGSSAKKITPTSYRVTAPLNVRSGPGTNYRVVQGMQTGEVVTVTATQGKWLQFTRNGQKVWSHGDYMRKVNSGSSSSGSSSSSSGQVNAGVNGAKYRVSNVWLRIRTGPGTNYSMLGTLSPNAQITATGKSGSWISFRHNNRTVWVHGDYLRKTANAPSSSGSSSNATRTATTTVWQNFRSGPSLSASVVRGVAPQRAVQIISGPKNGWYQVRLDGRTGWMYGAYLNFSSGGQVFDPEEMDLSDLEEASREGADQSTEKPAEKPAKQKPPQKSGENSGEKSGQKKSAAPERPAQQKDAEAEPTDEA</sequence>
<feature type="signal peptide" evidence="2">
    <location>
        <begin position="1"/>
        <end position="28"/>
    </location>
</feature>
<dbReference type="Gene3D" id="2.70.70.10">
    <property type="entry name" value="Glucose Permease (Domain IIA)"/>
    <property type="match status" value="1"/>
</dbReference>
<dbReference type="PANTHER" id="PTHR34408">
    <property type="entry name" value="FAMILY PROTEIN, PUTATIVE-RELATED"/>
    <property type="match status" value="1"/>
</dbReference>
<keyword evidence="2" id="KW-0732">Signal</keyword>
<dbReference type="AlphaFoldDB" id="A0A9D1UTM3"/>
<accession>A0A9D1UTM3</accession>
<feature type="region of interest" description="Disordered" evidence="1">
    <location>
        <begin position="283"/>
        <end position="314"/>
    </location>
</feature>
<gene>
    <name evidence="4" type="ORF">H9871_08660</name>
</gene>
<dbReference type="SUPFAM" id="SSF51261">
    <property type="entry name" value="Duplicated hybrid motif"/>
    <property type="match status" value="1"/>
</dbReference>
<dbReference type="SMART" id="SM00287">
    <property type="entry name" value="SH3b"/>
    <property type="match status" value="4"/>
</dbReference>
<proteinExistence type="predicted"/>
<dbReference type="InterPro" id="IPR052354">
    <property type="entry name" value="Cell_Wall_Dynamics_Protein"/>
</dbReference>
<evidence type="ECO:0000256" key="2">
    <source>
        <dbReference type="SAM" id="SignalP"/>
    </source>
</evidence>
<dbReference type="InterPro" id="IPR003646">
    <property type="entry name" value="SH3-like_bac-type"/>
</dbReference>
<dbReference type="InterPro" id="IPR016047">
    <property type="entry name" value="M23ase_b-sheet_dom"/>
</dbReference>
<evidence type="ECO:0000313" key="5">
    <source>
        <dbReference type="Proteomes" id="UP000824151"/>
    </source>
</evidence>
<dbReference type="Gene3D" id="2.30.30.40">
    <property type="entry name" value="SH3 Domains"/>
    <property type="match status" value="4"/>
</dbReference>
<evidence type="ECO:0000313" key="4">
    <source>
        <dbReference type="EMBL" id="HIX00199.1"/>
    </source>
</evidence>
<evidence type="ECO:0000256" key="1">
    <source>
        <dbReference type="SAM" id="MobiDB-lite"/>
    </source>
</evidence>
<reference evidence="4" key="1">
    <citation type="journal article" date="2021" name="PeerJ">
        <title>Extensive microbial diversity within the chicken gut microbiome revealed by metagenomics and culture.</title>
        <authorList>
            <person name="Gilroy R."/>
            <person name="Ravi A."/>
            <person name="Getino M."/>
            <person name="Pursley I."/>
            <person name="Horton D.L."/>
            <person name="Alikhan N.F."/>
            <person name="Baker D."/>
            <person name="Gharbi K."/>
            <person name="Hall N."/>
            <person name="Watson M."/>
            <person name="Adriaenssens E.M."/>
            <person name="Foster-Nyarko E."/>
            <person name="Jarju S."/>
            <person name="Secka A."/>
            <person name="Antonio M."/>
            <person name="Oren A."/>
            <person name="Chaudhuri R.R."/>
            <person name="La Ragione R."/>
            <person name="Hildebrand F."/>
            <person name="Pallen M.J."/>
        </authorList>
    </citation>
    <scope>NUCLEOTIDE SEQUENCE</scope>
    <source>
        <strain evidence="4">ChiHejej3B27-3195</strain>
    </source>
</reference>
<dbReference type="Pfam" id="PF01551">
    <property type="entry name" value="Peptidase_M23"/>
    <property type="match status" value="1"/>
</dbReference>
<feature type="domain" description="SH3b" evidence="3">
    <location>
        <begin position="313"/>
        <end position="374"/>
    </location>
</feature>
<feature type="domain" description="SH3b" evidence="3">
    <location>
        <begin position="467"/>
        <end position="533"/>
    </location>
</feature>
<feature type="domain" description="SH3b" evidence="3">
    <location>
        <begin position="396"/>
        <end position="458"/>
    </location>
</feature>
<protein>
    <submittedName>
        <fullName evidence="4">SH3 domain-containing protein</fullName>
    </submittedName>
</protein>
<feature type="region of interest" description="Disordered" evidence="1">
    <location>
        <begin position="373"/>
        <end position="393"/>
    </location>
</feature>
<dbReference type="Proteomes" id="UP000824151">
    <property type="component" value="Unassembled WGS sequence"/>
</dbReference>
<dbReference type="InterPro" id="IPR011055">
    <property type="entry name" value="Dup_hybrid_motif"/>
</dbReference>
<dbReference type="CDD" id="cd12797">
    <property type="entry name" value="M23_peptidase"/>
    <property type="match status" value="1"/>
</dbReference>